<dbReference type="PROSITE" id="PS51257">
    <property type="entry name" value="PROKAR_LIPOPROTEIN"/>
    <property type="match status" value="1"/>
</dbReference>
<feature type="compositionally biased region" description="Basic and acidic residues" evidence="1">
    <location>
        <begin position="69"/>
        <end position="78"/>
    </location>
</feature>
<evidence type="ECO:0000313" key="3">
    <source>
        <dbReference type="EMBL" id="CBJ29433.1"/>
    </source>
</evidence>
<feature type="region of interest" description="Disordered" evidence="1">
    <location>
        <begin position="46"/>
        <end position="94"/>
    </location>
</feature>
<feature type="signal peptide" evidence="2">
    <location>
        <begin position="1"/>
        <end position="24"/>
    </location>
</feature>
<dbReference type="GO" id="GO:0006412">
    <property type="term" value="P:translation"/>
    <property type="evidence" value="ECO:0007669"/>
    <property type="project" value="InterPro"/>
</dbReference>
<protein>
    <submittedName>
        <fullName evidence="3">Uncharacterized protein</fullName>
    </submittedName>
</protein>
<dbReference type="Proteomes" id="UP000002630">
    <property type="component" value="Unassembled WGS sequence"/>
</dbReference>
<proteinExistence type="predicted"/>
<organism evidence="3 4">
    <name type="scientific">Ectocarpus siliculosus</name>
    <name type="common">Brown alga</name>
    <name type="synonym">Conferva siliculosa</name>
    <dbReference type="NCBI Taxonomy" id="2880"/>
    <lineage>
        <taxon>Eukaryota</taxon>
        <taxon>Sar</taxon>
        <taxon>Stramenopiles</taxon>
        <taxon>Ochrophyta</taxon>
        <taxon>PX clade</taxon>
        <taxon>Phaeophyceae</taxon>
        <taxon>Ectocarpales</taxon>
        <taxon>Ectocarpaceae</taxon>
        <taxon>Ectocarpus</taxon>
    </lineage>
</organism>
<dbReference type="Pfam" id="PF17257">
    <property type="entry name" value="DUF5323"/>
    <property type="match status" value="1"/>
</dbReference>
<feature type="compositionally biased region" description="Basic residues" evidence="1">
    <location>
        <begin position="51"/>
        <end position="68"/>
    </location>
</feature>
<evidence type="ECO:0000256" key="2">
    <source>
        <dbReference type="SAM" id="SignalP"/>
    </source>
</evidence>
<keyword evidence="4" id="KW-1185">Reference proteome</keyword>
<dbReference type="InParanoid" id="D7FKN3"/>
<dbReference type="OrthoDB" id="1848184at2759"/>
<keyword evidence="2" id="KW-0732">Signal</keyword>
<evidence type="ECO:0000313" key="4">
    <source>
        <dbReference type="Proteomes" id="UP000002630"/>
    </source>
</evidence>
<sequence length="152" mass="16131">MAPVGRVVGGLVVVCACLAPATDAFFTGVALPSSRAGAARGGNGALEMAKHRQNKGTKKHVKNRPRKSRLSDRNRKPTDYSIEVNTNGNFPGAPPVFELESEPEEGIDTKASVIEALASAEWDAEQAAKPAVDESKEMEVIMGGDWKVLETA</sequence>
<dbReference type="InterPro" id="IPR020526">
    <property type="entry name" value="Ribosomal_cL38"/>
</dbReference>
<dbReference type="GO" id="GO:0009507">
    <property type="term" value="C:chloroplast"/>
    <property type="evidence" value="ECO:0007669"/>
    <property type="project" value="InterPro"/>
</dbReference>
<dbReference type="GO" id="GO:0019843">
    <property type="term" value="F:rRNA binding"/>
    <property type="evidence" value="ECO:0007669"/>
    <property type="project" value="InterPro"/>
</dbReference>
<gene>
    <name evidence="3" type="ORF">Esi_0146_0058</name>
</gene>
<name>D7FKN3_ECTSI</name>
<dbReference type="GO" id="GO:0005840">
    <property type="term" value="C:ribosome"/>
    <property type="evidence" value="ECO:0007669"/>
    <property type="project" value="InterPro"/>
</dbReference>
<dbReference type="AlphaFoldDB" id="D7FKN3"/>
<accession>D7FKN3</accession>
<dbReference type="GO" id="GO:0003735">
    <property type="term" value="F:structural constituent of ribosome"/>
    <property type="evidence" value="ECO:0007669"/>
    <property type="project" value="InterPro"/>
</dbReference>
<reference evidence="3 4" key="1">
    <citation type="journal article" date="2010" name="Nature">
        <title>The Ectocarpus genome and the independent evolution of multicellularity in brown algae.</title>
        <authorList>
            <person name="Cock J.M."/>
            <person name="Sterck L."/>
            <person name="Rouze P."/>
            <person name="Scornet D."/>
            <person name="Allen A.E."/>
            <person name="Amoutzias G."/>
            <person name="Anthouard V."/>
            <person name="Artiguenave F."/>
            <person name="Aury J.M."/>
            <person name="Badger J.H."/>
            <person name="Beszteri B."/>
            <person name="Billiau K."/>
            <person name="Bonnet E."/>
            <person name="Bothwell J.H."/>
            <person name="Bowler C."/>
            <person name="Boyen C."/>
            <person name="Brownlee C."/>
            <person name="Carrano C.J."/>
            <person name="Charrier B."/>
            <person name="Cho G.Y."/>
            <person name="Coelho S.M."/>
            <person name="Collen J."/>
            <person name="Corre E."/>
            <person name="Da Silva C."/>
            <person name="Delage L."/>
            <person name="Delaroque N."/>
            <person name="Dittami S.M."/>
            <person name="Doulbeau S."/>
            <person name="Elias M."/>
            <person name="Farnham G."/>
            <person name="Gachon C.M."/>
            <person name="Gschloessl B."/>
            <person name="Heesch S."/>
            <person name="Jabbari K."/>
            <person name="Jubin C."/>
            <person name="Kawai H."/>
            <person name="Kimura K."/>
            <person name="Kloareg B."/>
            <person name="Kupper F.C."/>
            <person name="Lang D."/>
            <person name="Le Bail A."/>
            <person name="Leblanc C."/>
            <person name="Lerouge P."/>
            <person name="Lohr M."/>
            <person name="Lopez P.J."/>
            <person name="Martens C."/>
            <person name="Maumus F."/>
            <person name="Michel G."/>
            <person name="Miranda-Saavedra D."/>
            <person name="Morales J."/>
            <person name="Moreau H."/>
            <person name="Motomura T."/>
            <person name="Nagasato C."/>
            <person name="Napoli C.A."/>
            <person name="Nelson D.R."/>
            <person name="Nyvall-Collen P."/>
            <person name="Peters A.F."/>
            <person name="Pommier C."/>
            <person name="Potin P."/>
            <person name="Poulain J."/>
            <person name="Quesneville H."/>
            <person name="Read B."/>
            <person name="Rensing S.A."/>
            <person name="Ritter A."/>
            <person name="Rousvoal S."/>
            <person name="Samanta M."/>
            <person name="Samson G."/>
            <person name="Schroeder D.C."/>
            <person name="Segurens B."/>
            <person name="Strittmatter M."/>
            <person name="Tonon T."/>
            <person name="Tregear J.W."/>
            <person name="Valentin K."/>
            <person name="von Dassow P."/>
            <person name="Yamagishi T."/>
            <person name="Van de Peer Y."/>
            <person name="Wincker P."/>
        </authorList>
    </citation>
    <scope>NUCLEOTIDE SEQUENCE [LARGE SCALE GENOMIC DNA]</scope>
    <source>
        <strain evidence="4">Ec32 / CCAP1310/4</strain>
    </source>
</reference>
<evidence type="ECO:0000256" key="1">
    <source>
        <dbReference type="SAM" id="MobiDB-lite"/>
    </source>
</evidence>
<feature type="chain" id="PRO_5003095658" evidence="2">
    <location>
        <begin position="25"/>
        <end position="152"/>
    </location>
</feature>
<dbReference type="EMBL" id="FN649760">
    <property type="protein sequence ID" value="CBJ29433.1"/>
    <property type="molecule type" value="Genomic_DNA"/>
</dbReference>